<evidence type="ECO:0000313" key="4">
    <source>
        <dbReference type="Proteomes" id="UP000218334"/>
    </source>
</evidence>
<keyword evidence="1" id="KW-0812">Transmembrane</keyword>
<feature type="transmembrane region" description="Helical" evidence="1">
    <location>
        <begin position="46"/>
        <end position="69"/>
    </location>
</feature>
<sequence>MKTPIEPNYGYLLISFAIDMIFYGISLVLVLLYFRRFGRRDALSRASVTVSILVFFSTVQVCAFSKWVYESLIDHFDDLESRDNLPPSSIILLFADYIVSFIAQCFFVSQIWTVSQHNRWYTTPVAIMALMNIAPGIAQTVGVARRPTVSGMDNKSDQILAITQTIAAALCDISITASLCFLLNRSRTGFKSTETIIDSLIIFAVNRGLAASLLALISLILYDSNAPDLSMYAAPHIIQGLELTIHEVHVMSVVGSLHYRDCVRTLAQKQTDDLRFESGTTTSPQSLTSSTFSIAPVWETSVTWNNAHGKNYIDT</sequence>
<dbReference type="AlphaFoldDB" id="A0A2H3B4X2"/>
<name>A0A2H3B4X2_9AGAR</name>
<keyword evidence="1" id="KW-1133">Transmembrane helix</keyword>
<evidence type="ECO:0000259" key="2">
    <source>
        <dbReference type="Pfam" id="PF20152"/>
    </source>
</evidence>
<dbReference type="InterPro" id="IPR045339">
    <property type="entry name" value="DUF6534"/>
</dbReference>
<feature type="domain" description="DUF6534" evidence="2">
    <location>
        <begin position="168"/>
        <end position="261"/>
    </location>
</feature>
<dbReference type="Proteomes" id="UP000218334">
    <property type="component" value="Unassembled WGS sequence"/>
</dbReference>
<proteinExistence type="predicted"/>
<feature type="transmembrane region" description="Helical" evidence="1">
    <location>
        <begin position="89"/>
        <end position="108"/>
    </location>
</feature>
<dbReference type="PANTHER" id="PTHR40465">
    <property type="entry name" value="CHROMOSOME 1, WHOLE GENOME SHOTGUN SEQUENCE"/>
    <property type="match status" value="1"/>
</dbReference>
<dbReference type="EMBL" id="KZ293455">
    <property type="protein sequence ID" value="PBK63904.1"/>
    <property type="molecule type" value="Genomic_DNA"/>
</dbReference>
<feature type="transmembrane region" description="Helical" evidence="1">
    <location>
        <begin position="120"/>
        <end position="138"/>
    </location>
</feature>
<dbReference type="PANTHER" id="PTHR40465:SF1">
    <property type="entry name" value="DUF6534 DOMAIN-CONTAINING PROTEIN"/>
    <property type="match status" value="1"/>
</dbReference>
<keyword evidence="4" id="KW-1185">Reference proteome</keyword>
<accession>A0A2H3B4X2</accession>
<dbReference type="STRING" id="1076256.A0A2H3B4X2"/>
<organism evidence="3 4">
    <name type="scientific">Armillaria solidipes</name>
    <dbReference type="NCBI Taxonomy" id="1076256"/>
    <lineage>
        <taxon>Eukaryota</taxon>
        <taxon>Fungi</taxon>
        <taxon>Dikarya</taxon>
        <taxon>Basidiomycota</taxon>
        <taxon>Agaricomycotina</taxon>
        <taxon>Agaricomycetes</taxon>
        <taxon>Agaricomycetidae</taxon>
        <taxon>Agaricales</taxon>
        <taxon>Marasmiineae</taxon>
        <taxon>Physalacriaceae</taxon>
        <taxon>Armillaria</taxon>
    </lineage>
</organism>
<protein>
    <recommendedName>
        <fullName evidence="2">DUF6534 domain-containing protein</fullName>
    </recommendedName>
</protein>
<evidence type="ECO:0000256" key="1">
    <source>
        <dbReference type="SAM" id="Phobius"/>
    </source>
</evidence>
<reference evidence="4" key="1">
    <citation type="journal article" date="2017" name="Nat. Ecol. Evol.">
        <title>Genome expansion and lineage-specific genetic innovations in the forest pathogenic fungi Armillaria.</title>
        <authorList>
            <person name="Sipos G."/>
            <person name="Prasanna A.N."/>
            <person name="Walter M.C."/>
            <person name="O'Connor E."/>
            <person name="Balint B."/>
            <person name="Krizsan K."/>
            <person name="Kiss B."/>
            <person name="Hess J."/>
            <person name="Varga T."/>
            <person name="Slot J."/>
            <person name="Riley R."/>
            <person name="Boka B."/>
            <person name="Rigling D."/>
            <person name="Barry K."/>
            <person name="Lee J."/>
            <person name="Mihaltcheva S."/>
            <person name="LaButti K."/>
            <person name="Lipzen A."/>
            <person name="Waldron R."/>
            <person name="Moloney N.M."/>
            <person name="Sperisen C."/>
            <person name="Kredics L."/>
            <person name="Vagvoelgyi C."/>
            <person name="Patrignani A."/>
            <person name="Fitzpatrick D."/>
            <person name="Nagy I."/>
            <person name="Doyle S."/>
            <person name="Anderson J.B."/>
            <person name="Grigoriev I.V."/>
            <person name="Gueldener U."/>
            <person name="Muensterkoetter M."/>
            <person name="Nagy L.G."/>
        </authorList>
    </citation>
    <scope>NUCLEOTIDE SEQUENCE [LARGE SCALE GENOMIC DNA]</scope>
    <source>
        <strain evidence="4">28-4</strain>
    </source>
</reference>
<feature type="transmembrane region" description="Helical" evidence="1">
    <location>
        <begin position="12"/>
        <end position="34"/>
    </location>
</feature>
<feature type="transmembrane region" description="Helical" evidence="1">
    <location>
        <begin position="158"/>
        <end position="183"/>
    </location>
</feature>
<dbReference type="Pfam" id="PF20152">
    <property type="entry name" value="DUF6534"/>
    <property type="match status" value="1"/>
</dbReference>
<evidence type="ECO:0000313" key="3">
    <source>
        <dbReference type="EMBL" id="PBK63904.1"/>
    </source>
</evidence>
<keyword evidence="1" id="KW-0472">Membrane</keyword>
<gene>
    <name evidence="3" type="ORF">ARMSODRAFT_1007437</name>
</gene>
<feature type="transmembrane region" description="Helical" evidence="1">
    <location>
        <begin position="195"/>
        <end position="222"/>
    </location>
</feature>